<dbReference type="GO" id="GO:0016757">
    <property type="term" value="F:glycosyltransferase activity"/>
    <property type="evidence" value="ECO:0007669"/>
    <property type="project" value="UniProtKB-ARBA"/>
</dbReference>
<evidence type="ECO:0000313" key="3">
    <source>
        <dbReference type="Proteomes" id="UP001058687"/>
    </source>
</evidence>
<reference evidence="2" key="1">
    <citation type="submission" date="2020-03" db="EMBL/GenBank/DDBJ databases">
        <title>Five strains of Vibrio campbellii isolated from Mariana Trench.</title>
        <authorList>
            <person name="Liang J."/>
            <person name="Zhang X.-H."/>
        </authorList>
    </citation>
    <scope>NUCLEOTIDE SEQUENCE</scope>
    <source>
        <strain evidence="2">LJC014</strain>
    </source>
</reference>
<dbReference type="InterPro" id="IPR028098">
    <property type="entry name" value="Glyco_trans_4-like_N"/>
</dbReference>
<sequence>MKLISNNLEVPIAGEVWILLDSGVFGGIESHVIELSKGLQASHVHVRVVLVSEYSPPSPLVGKLEHANIPFSYLWHLCPKSERSKNIPIKQMTSAIAEHQPSVIHTHGYKSALLARSAKLFTRAFPRLISTFHAGETPKGRVWLYDWLDRHSARLSDHCFAVSQAIQHKLPTQSELLNNFVSIPNHHCRYKEIAFVGRLSHEKGADRFMEVARHIPDQPFSIYGDGPEKSSLVENTPSNVIFHGYQSDMDAIWSNISVLVISSRYEGLPMAALEAMARGIVVISLEVGRLPDLIEDGRNGFLAHNIVSLIGKINQWLGMSNSEQYSLRHNAIETIKAHYSSSCIIPVLIERYQIANPT</sequence>
<dbReference type="Pfam" id="PF13439">
    <property type="entry name" value="Glyco_transf_4"/>
    <property type="match status" value="1"/>
</dbReference>
<dbReference type="AlphaFoldDB" id="A0AAE9MY94"/>
<organism evidence="2 3">
    <name type="scientific">Vibrio campbellii</name>
    <dbReference type="NCBI Taxonomy" id="680"/>
    <lineage>
        <taxon>Bacteria</taxon>
        <taxon>Pseudomonadati</taxon>
        <taxon>Pseudomonadota</taxon>
        <taxon>Gammaproteobacteria</taxon>
        <taxon>Vibrionales</taxon>
        <taxon>Vibrionaceae</taxon>
        <taxon>Vibrio</taxon>
    </lineage>
</organism>
<dbReference type="PANTHER" id="PTHR12526:SF630">
    <property type="entry name" value="GLYCOSYLTRANSFERASE"/>
    <property type="match status" value="1"/>
</dbReference>
<dbReference type="SUPFAM" id="SSF53756">
    <property type="entry name" value="UDP-Glycosyltransferase/glycogen phosphorylase"/>
    <property type="match status" value="1"/>
</dbReference>
<accession>A0AAE9MY94</accession>
<name>A0AAE9MY94_9VIBR</name>
<gene>
    <name evidence="2" type="ORF">HB761_00495</name>
</gene>
<dbReference type="EMBL" id="CP050467">
    <property type="protein sequence ID" value="UTZ25353.1"/>
    <property type="molecule type" value="Genomic_DNA"/>
</dbReference>
<evidence type="ECO:0000313" key="2">
    <source>
        <dbReference type="EMBL" id="UTZ25353.1"/>
    </source>
</evidence>
<evidence type="ECO:0000259" key="1">
    <source>
        <dbReference type="Pfam" id="PF13439"/>
    </source>
</evidence>
<dbReference type="RefSeq" id="WP_255936603.1">
    <property type="nucleotide sequence ID" value="NZ_CP050467.1"/>
</dbReference>
<dbReference type="Gene3D" id="3.40.50.2000">
    <property type="entry name" value="Glycogen Phosphorylase B"/>
    <property type="match status" value="2"/>
</dbReference>
<feature type="domain" description="Glycosyltransferase subfamily 4-like N-terminal" evidence="1">
    <location>
        <begin position="25"/>
        <end position="170"/>
    </location>
</feature>
<protein>
    <submittedName>
        <fullName evidence="2">Glycosyltransferase family 4 protein</fullName>
    </submittedName>
</protein>
<dbReference type="PANTHER" id="PTHR12526">
    <property type="entry name" value="GLYCOSYLTRANSFERASE"/>
    <property type="match status" value="1"/>
</dbReference>
<dbReference type="Proteomes" id="UP001058687">
    <property type="component" value="Chromosome 1"/>
</dbReference>
<proteinExistence type="predicted"/>
<dbReference type="Pfam" id="PF13692">
    <property type="entry name" value="Glyco_trans_1_4"/>
    <property type="match status" value="1"/>
</dbReference>